<keyword evidence="2" id="KW-1185">Reference proteome</keyword>
<organism evidence="1 2">
    <name type="scientific">Bacillus phage Kirov</name>
    <dbReference type="NCBI Taxonomy" id="2783539"/>
    <lineage>
        <taxon>Viruses</taxon>
        <taxon>Duplodnaviria</taxon>
        <taxon>Heunggongvirae</taxon>
        <taxon>Uroviricota</taxon>
        <taxon>Caudoviricetes</taxon>
        <taxon>Andregratiavirinae</taxon>
        <taxon>Kirovvirus</taxon>
        <taxon>Kirovvirus kirov</taxon>
    </lineage>
</organism>
<protein>
    <submittedName>
        <fullName evidence="1">Uncharacterized protein</fullName>
    </submittedName>
</protein>
<gene>
    <name evidence="1" type="ORF">Kirov_180</name>
</gene>
<dbReference type="Proteomes" id="UP000594029">
    <property type="component" value="Segment"/>
</dbReference>
<accession>A0A7U3NKI9</accession>
<proteinExistence type="predicted"/>
<dbReference type="EMBL" id="MW084976">
    <property type="protein sequence ID" value="QOV08379.1"/>
    <property type="molecule type" value="Genomic_DNA"/>
</dbReference>
<evidence type="ECO:0000313" key="1">
    <source>
        <dbReference type="EMBL" id="QOV08379.1"/>
    </source>
</evidence>
<name>A0A7U3NKI9_9CAUD</name>
<reference evidence="1 2" key="1">
    <citation type="submission" date="2020-10" db="EMBL/GenBank/DDBJ databases">
        <authorList>
            <person name="Kazantseva O.A."/>
            <person name="Piligrimova E.G."/>
            <person name="Shadrin A.M."/>
        </authorList>
    </citation>
    <scope>NUCLEOTIDE SEQUENCE [LARGE SCALE GENOMIC DNA]</scope>
</reference>
<sequence>MTKILVRDLKKYCDKRKHGTQLERFEELGLWKRLNSVEEWQWEIIDHALDRLEEKGIEATRHDIISTISNSYIIEYRIVYNRRQRKYDERVVLRSKAIVNRRYNLHAVFSLTNNNVISVWINHVNDRHETLNWGLYDKNMKVLGV</sequence>
<evidence type="ECO:0000313" key="2">
    <source>
        <dbReference type="Proteomes" id="UP000594029"/>
    </source>
</evidence>